<protein>
    <submittedName>
        <fullName evidence="1">Uncharacterized protein</fullName>
    </submittedName>
</protein>
<dbReference type="EMBL" id="CM055730">
    <property type="protein sequence ID" value="KAJ8014405.1"/>
    <property type="molecule type" value="Genomic_DNA"/>
</dbReference>
<sequence length="126" mass="14136">MASEVSPEGNLMDYGITNVVIRVVDLNNHPPTFYGENGPQNMFEMTMYEHPPEGEILRGLMIIVNDSDQGSNAKFNLRLIGPGRMLRVVPQTVLNEAQVTILVEDSAVMDYEKYQFLTFKVGLSVK</sequence>
<reference evidence="1" key="1">
    <citation type="submission" date="2021-05" db="EMBL/GenBank/DDBJ databases">
        <authorList>
            <person name="Pan Q."/>
            <person name="Jouanno E."/>
            <person name="Zahm M."/>
            <person name="Klopp C."/>
            <person name="Cabau C."/>
            <person name="Louis A."/>
            <person name="Berthelot C."/>
            <person name="Parey E."/>
            <person name="Roest Crollius H."/>
            <person name="Montfort J."/>
            <person name="Robinson-Rechavi M."/>
            <person name="Bouchez O."/>
            <person name="Lampietro C."/>
            <person name="Lopez Roques C."/>
            <person name="Donnadieu C."/>
            <person name="Postlethwait J."/>
            <person name="Bobe J."/>
            <person name="Dillon D."/>
            <person name="Chandos A."/>
            <person name="von Hippel F."/>
            <person name="Guiguen Y."/>
        </authorList>
    </citation>
    <scope>NUCLEOTIDE SEQUENCE</scope>
    <source>
        <strain evidence="1">YG-Jan2019</strain>
    </source>
</reference>
<evidence type="ECO:0000313" key="1">
    <source>
        <dbReference type="EMBL" id="KAJ8014405.1"/>
    </source>
</evidence>
<name>A0ACC2HFC6_DALPE</name>
<dbReference type="Proteomes" id="UP001157502">
    <property type="component" value="Chromosome 3"/>
</dbReference>
<keyword evidence="2" id="KW-1185">Reference proteome</keyword>
<proteinExistence type="predicted"/>
<comment type="caution">
    <text evidence="1">The sequence shown here is derived from an EMBL/GenBank/DDBJ whole genome shotgun (WGS) entry which is preliminary data.</text>
</comment>
<organism evidence="1 2">
    <name type="scientific">Dallia pectoralis</name>
    <name type="common">Alaska blackfish</name>
    <dbReference type="NCBI Taxonomy" id="75939"/>
    <lineage>
        <taxon>Eukaryota</taxon>
        <taxon>Metazoa</taxon>
        <taxon>Chordata</taxon>
        <taxon>Craniata</taxon>
        <taxon>Vertebrata</taxon>
        <taxon>Euteleostomi</taxon>
        <taxon>Actinopterygii</taxon>
        <taxon>Neopterygii</taxon>
        <taxon>Teleostei</taxon>
        <taxon>Protacanthopterygii</taxon>
        <taxon>Esociformes</taxon>
        <taxon>Umbridae</taxon>
        <taxon>Dallia</taxon>
    </lineage>
</organism>
<evidence type="ECO:0000313" key="2">
    <source>
        <dbReference type="Proteomes" id="UP001157502"/>
    </source>
</evidence>
<gene>
    <name evidence="1" type="ORF">DPEC_G00039880</name>
</gene>
<accession>A0ACC2HFC6</accession>